<proteinExistence type="predicted"/>
<sequence>MNPYNLISFYFQDDGTIPNNPGLPVLLYPAAFKGKSDHVERTFNRNNWLNSWTNGVYSYHHYHSNVHEVLGVTGGSAVLKIGGEEGAEVNVQEGDIIILPAGTGHKRLRSSSDFIVVGAYPEGMDYNLRTGKEGERPAVLEEIKSVPLPDRDPVYGRNGPLAELWKRGRP</sequence>
<dbReference type="CDD" id="cd02219">
    <property type="entry name" value="cupin_YjlB-like"/>
    <property type="match status" value="1"/>
</dbReference>
<dbReference type="InterPro" id="IPR011051">
    <property type="entry name" value="RmlC_Cupin_sf"/>
</dbReference>
<organism evidence="2 3">
    <name type="scientific">Paenibacillus solisilvae</name>
    <dbReference type="NCBI Taxonomy" id="2486751"/>
    <lineage>
        <taxon>Bacteria</taxon>
        <taxon>Bacillati</taxon>
        <taxon>Bacillota</taxon>
        <taxon>Bacilli</taxon>
        <taxon>Bacillales</taxon>
        <taxon>Paenibacillaceae</taxon>
        <taxon>Paenibacillus</taxon>
    </lineage>
</organism>
<dbReference type="PIRSF" id="PIRSF019307">
    <property type="entry name" value="UCP019307"/>
    <property type="match status" value="1"/>
</dbReference>
<dbReference type="PANTHER" id="PTHR36448:SF2">
    <property type="entry name" value="CUPIN TYPE-1 DOMAIN-CONTAINING PROTEIN"/>
    <property type="match status" value="1"/>
</dbReference>
<evidence type="ECO:0000313" key="3">
    <source>
        <dbReference type="Proteomes" id="UP001596047"/>
    </source>
</evidence>
<keyword evidence="3" id="KW-1185">Reference proteome</keyword>
<evidence type="ECO:0000313" key="2">
    <source>
        <dbReference type="EMBL" id="MFC5652203.1"/>
    </source>
</evidence>
<comment type="caution">
    <text evidence="2">The sequence shown here is derived from an EMBL/GenBank/DDBJ whole genome shotgun (WGS) entry which is preliminary data.</text>
</comment>
<evidence type="ECO:0000256" key="1">
    <source>
        <dbReference type="SAM" id="MobiDB-lite"/>
    </source>
</evidence>
<accession>A0ABW0W422</accession>
<dbReference type="InterPro" id="IPR047121">
    <property type="entry name" value="YjiB-like"/>
</dbReference>
<dbReference type="InterPro" id="IPR014500">
    <property type="entry name" value="UCP019307_cupin"/>
</dbReference>
<evidence type="ECO:0008006" key="4">
    <source>
        <dbReference type="Google" id="ProtNLM"/>
    </source>
</evidence>
<protein>
    <recommendedName>
        <fullName evidence="4">Cupin domain-containing protein</fullName>
    </recommendedName>
</protein>
<reference evidence="3" key="1">
    <citation type="journal article" date="2019" name="Int. J. Syst. Evol. Microbiol.">
        <title>The Global Catalogue of Microorganisms (GCM) 10K type strain sequencing project: providing services to taxonomists for standard genome sequencing and annotation.</title>
        <authorList>
            <consortium name="The Broad Institute Genomics Platform"/>
            <consortium name="The Broad Institute Genome Sequencing Center for Infectious Disease"/>
            <person name="Wu L."/>
            <person name="Ma J."/>
        </authorList>
    </citation>
    <scope>NUCLEOTIDE SEQUENCE [LARGE SCALE GENOMIC DNA]</scope>
    <source>
        <strain evidence="3">CGMCC 1.3240</strain>
    </source>
</reference>
<dbReference type="SUPFAM" id="SSF51182">
    <property type="entry name" value="RmlC-like cupins"/>
    <property type="match status" value="1"/>
</dbReference>
<name>A0ABW0W422_9BACL</name>
<dbReference type="InterPro" id="IPR014710">
    <property type="entry name" value="RmlC-like_jellyroll"/>
</dbReference>
<dbReference type="PANTHER" id="PTHR36448">
    <property type="entry name" value="BLR7373 PROTEIN"/>
    <property type="match status" value="1"/>
</dbReference>
<feature type="region of interest" description="Disordered" evidence="1">
    <location>
        <begin position="150"/>
        <end position="170"/>
    </location>
</feature>
<gene>
    <name evidence="2" type="ORF">ACFPYJ_24410</name>
</gene>
<dbReference type="Gene3D" id="2.60.120.10">
    <property type="entry name" value="Jelly Rolls"/>
    <property type="match status" value="1"/>
</dbReference>
<dbReference type="Proteomes" id="UP001596047">
    <property type="component" value="Unassembled WGS sequence"/>
</dbReference>
<dbReference type="RefSeq" id="WP_379190834.1">
    <property type="nucleotide sequence ID" value="NZ_JBHSOW010000092.1"/>
</dbReference>
<dbReference type="EMBL" id="JBHSOW010000092">
    <property type="protein sequence ID" value="MFC5652203.1"/>
    <property type="molecule type" value="Genomic_DNA"/>
</dbReference>